<gene>
    <name evidence="1" type="ORF">SGRAN_3889</name>
</gene>
<dbReference type="InterPro" id="IPR013325">
    <property type="entry name" value="RNA_pol_sigma_r2"/>
</dbReference>
<organism evidence="1 2">
    <name type="scientific">Sphingopyxis granuli</name>
    <dbReference type="NCBI Taxonomy" id="267128"/>
    <lineage>
        <taxon>Bacteria</taxon>
        <taxon>Pseudomonadati</taxon>
        <taxon>Pseudomonadota</taxon>
        <taxon>Alphaproteobacteria</taxon>
        <taxon>Sphingomonadales</taxon>
        <taxon>Sphingomonadaceae</taxon>
        <taxon>Sphingopyxis</taxon>
    </lineage>
</organism>
<accession>A0AA86GS25</accession>
<sequence>MSAKSEAIERAAEALIAARTEGEAAPGPQTRAGVDRAFARLMTLAAPRIRYFIRAHGLSDVAEDAEQACAIALHCAIGRYDPRRARFATYMAWPIRAELQALRQRLRGGQRGGSARAGVPLSLDALAGEGADGWLADPQAEAATERAAADRLANAAADRLVAAWSARRRLAPGARGSHRTDARLAAEEALVRRHLLPVEAGPRLCESDRHIVRRALADIARHAAAG</sequence>
<keyword evidence="2" id="KW-1185">Reference proteome</keyword>
<reference evidence="1 2" key="1">
    <citation type="journal article" date="2016" name="BMC Genomics">
        <title>Genomic analysis of the nitrate-respiring Sphingopyxis granuli (formerly Sphingomonas macrogoltabida) strain TFA.</title>
        <authorList>
            <person name="Garcia-Romero I."/>
            <person name="Perez-Pulido A.J."/>
            <person name="Gonzalez-Flores Y.E."/>
            <person name="Reyes-Ramirez F."/>
            <person name="Santero E."/>
            <person name="Floriano B."/>
        </authorList>
    </citation>
    <scope>NUCLEOTIDE SEQUENCE [LARGE SCALE GENOMIC DNA]</scope>
    <source>
        <strain evidence="1 2">TFA</strain>
    </source>
</reference>
<evidence type="ECO:0000313" key="1">
    <source>
        <dbReference type="EMBL" id="AMG76220.1"/>
    </source>
</evidence>
<name>A0AA86GS25_9SPHN</name>
<dbReference type="GO" id="GO:0006352">
    <property type="term" value="P:DNA-templated transcription initiation"/>
    <property type="evidence" value="ECO:0007669"/>
    <property type="project" value="InterPro"/>
</dbReference>
<protein>
    <submittedName>
        <fullName evidence="1">Sigma-70 region 2</fullName>
    </submittedName>
</protein>
<dbReference type="GO" id="GO:0003700">
    <property type="term" value="F:DNA-binding transcription factor activity"/>
    <property type="evidence" value="ECO:0007669"/>
    <property type="project" value="InterPro"/>
</dbReference>
<dbReference type="Gene3D" id="1.10.1740.10">
    <property type="match status" value="1"/>
</dbReference>
<dbReference type="EMBL" id="CP012199">
    <property type="protein sequence ID" value="AMG76220.1"/>
    <property type="molecule type" value="Genomic_DNA"/>
</dbReference>
<dbReference type="KEGG" id="sgi:SGRAN_3889"/>
<proteinExistence type="predicted"/>
<dbReference type="Proteomes" id="UP000058599">
    <property type="component" value="Chromosome"/>
</dbReference>
<dbReference type="AlphaFoldDB" id="A0AA86GS25"/>
<dbReference type="SUPFAM" id="SSF88946">
    <property type="entry name" value="Sigma2 domain of RNA polymerase sigma factors"/>
    <property type="match status" value="1"/>
</dbReference>
<evidence type="ECO:0000313" key="2">
    <source>
        <dbReference type="Proteomes" id="UP000058599"/>
    </source>
</evidence>
<dbReference type="RefSeq" id="WP_067186322.1">
    <property type="nucleotide sequence ID" value="NZ_CP012199.1"/>
</dbReference>